<keyword evidence="8" id="KW-1185">Reference proteome</keyword>
<name>A0AAN8JD67_PATCE</name>
<protein>
    <recommendedName>
        <fullName evidence="6">Tryptophan synthase beta chain-like PALP domain-containing protein</fullName>
    </recommendedName>
</protein>
<evidence type="ECO:0000256" key="3">
    <source>
        <dbReference type="ARBA" id="ARBA00022898"/>
    </source>
</evidence>
<feature type="domain" description="Tryptophan synthase beta chain-like PALP" evidence="6">
    <location>
        <begin position="39"/>
        <end position="344"/>
    </location>
</feature>
<organism evidence="7 8">
    <name type="scientific">Patella caerulea</name>
    <name type="common">Rayed Mediterranean limpet</name>
    <dbReference type="NCBI Taxonomy" id="87958"/>
    <lineage>
        <taxon>Eukaryota</taxon>
        <taxon>Metazoa</taxon>
        <taxon>Spiralia</taxon>
        <taxon>Lophotrochozoa</taxon>
        <taxon>Mollusca</taxon>
        <taxon>Gastropoda</taxon>
        <taxon>Patellogastropoda</taxon>
        <taxon>Patelloidea</taxon>
        <taxon>Patellidae</taxon>
        <taxon>Patella</taxon>
    </lineage>
</organism>
<dbReference type="InterPro" id="IPR005966">
    <property type="entry name" value="D-Cys_desShydrase"/>
</dbReference>
<evidence type="ECO:0000259" key="6">
    <source>
        <dbReference type="Pfam" id="PF00291"/>
    </source>
</evidence>
<dbReference type="PIRSF" id="PIRSF006278">
    <property type="entry name" value="ACCD_DCysDesulf"/>
    <property type="match status" value="1"/>
</dbReference>
<dbReference type="PANTHER" id="PTHR43780">
    <property type="entry name" value="1-AMINOCYCLOPROPANE-1-CARBOXYLATE DEAMINASE-RELATED"/>
    <property type="match status" value="1"/>
</dbReference>
<comment type="cofactor">
    <cofactor evidence="1">
        <name>pyridoxal 5'-phosphate</name>
        <dbReference type="ChEBI" id="CHEBI:597326"/>
    </cofactor>
</comment>
<evidence type="ECO:0000256" key="2">
    <source>
        <dbReference type="ARBA" id="ARBA00008639"/>
    </source>
</evidence>
<dbReference type="GO" id="GO:0019148">
    <property type="term" value="F:D-cysteine desulfhydrase activity"/>
    <property type="evidence" value="ECO:0007669"/>
    <property type="project" value="TreeGrafter"/>
</dbReference>
<gene>
    <name evidence="7" type="ORF">SNE40_016475</name>
</gene>
<reference evidence="7 8" key="1">
    <citation type="submission" date="2024-01" db="EMBL/GenBank/DDBJ databases">
        <title>The genome of the rayed Mediterranean limpet Patella caerulea (Linnaeus, 1758).</title>
        <authorList>
            <person name="Anh-Thu Weber A."/>
            <person name="Halstead-Nussloch G."/>
        </authorList>
    </citation>
    <scope>NUCLEOTIDE SEQUENCE [LARGE SCALE GENOMIC DNA]</scope>
    <source>
        <strain evidence="7">AATW-2023a</strain>
        <tissue evidence="7">Whole specimen</tissue>
    </source>
</reference>
<evidence type="ECO:0000256" key="4">
    <source>
        <dbReference type="PIRSR" id="PIRSR006278-1"/>
    </source>
</evidence>
<accession>A0AAN8JD67</accession>
<comment type="similarity">
    <text evidence="2">Belongs to the ACC deaminase/D-cysteine desulfhydrase family.</text>
</comment>
<dbReference type="Proteomes" id="UP001347796">
    <property type="component" value="Unassembled WGS sequence"/>
</dbReference>
<dbReference type="AlphaFoldDB" id="A0AAN8JD67"/>
<evidence type="ECO:0000256" key="1">
    <source>
        <dbReference type="ARBA" id="ARBA00001933"/>
    </source>
</evidence>
<evidence type="ECO:0000313" key="8">
    <source>
        <dbReference type="Proteomes" id="UP001347796"/>
    </source>
</evidence>
<evidence type="ECO:0000256" key="5">
    <source>
        <dbReference type="PIRSR" id="PIRSR006278-2"/>
    </source>
</evidence>
<dbReference type="InterPro" id="IPR036052">
    <property type="entry name" value="TrpB-like_PALP_sf"/>
</dbReference>
<feature type="active site" description="Nucleophile" evidence="4">
    <location>
        <position position="102"/>
    </location>
</feature>
<feature type="modified residue" description="N6-(pyridoxal phosphate)lysine" evidence="5">
    <location>
        <position position="75"/>
    </location>
</feature>
<dbReference type="SUPFAM" id="SSF53686">
    <property type="entry name" value="Tryptophan synthase beta subunit-like PLP-dependent enzymes"/>
    <property type="match status" value="1"/>
</dbReference>
<proteinExistence type="inferred from homology"/>
<dbReference type="Gene3D" id="3.40.50.1100">
    <property type="match status" value="2"/>
</dbReference>
<dbReference type="NCBIfam" id="TIGR01275">
    <property type="entry name" value="ACC_deam_rel"/>
    <property type="match status" value="1"/>
</dbReference>
<dbReference type="InterPro" id="IPR001926">
    <property type="entry name" value="TrpB-like_PALP"/>
</dbReference>
<dbReference type="PANTHER" id="PTHR43780:SF2">
    <property type="entry name" value="1-AMINOCYCLOPROPANE-1-CARBOXYLATE DEAMINASE-RELATED"/>
    <property type="match status" value="1"/>
</dbReference>
<keyword evidence="3 5" id="KW-0663">Pyridoxal phosphate</keyword>
<dbReference type="Pfam" id="PF00291">
    <property type="entry name" value="PALP"/>
    <property type="match status" value="1"/>
</dbReference>
<sequence>MMKEETYYREDNRDELFVYQPANWMKPITNIPKYRMKLTHENTPIHRWNLPGVPCEFKIFIKRDDMTGCTLSGNKVRKLDFLLADAISQGYKQVITVGQLQSNHCRSVAIAAREVGMTSHLMMLANKHDDSKINLHGNMLLNCLSASNIYVVQKSMIGKAGLDSKLENLRQHIQSTTGEKCYTIPVGGSNEVGVFGYIETFREMMNQNICERFDDVVVTSCGLGNTLAGLAIGNYLTGSHLRCHGIDVSEQTNMVIPSIDEILTKLGLHHVKAEDIVNVIPGYHGKGYGLSTQEELEFITMVGKKTGIVLDPVYTGKAVLGLVQILNKRKDMFKGKRILFIHTGGIFIATDGRLTDMLSQSEQGLQQLVTLPEV</sequence>
<evidence type="ECO:0000313" key="7">
    <source>
        <dbReference type="EMBL" id="KAK6172908.1"/>
    </source>
</evidence>
<dbReference type="EMBL" id="JAZGQO010000011">
    <property type="protein sequence ID" value="KAK6172908.1"/>
    <property type="molecule type" value="Genomic_DNA"/>
</dbReference>
<comment type="caution">
    <text evidence="7">The sequence shown here is derived from an EMBL/GenBank/DDBJ whole genome shotgun (WGS) entry which is preliminary data.</text>
</comment>
<dbReference type="InterPro" id="IPR027278">
    <property type="entry name" value="ACCD_DCysDesulf"/>
</dbReference>